<gene>
    <name evidence="1" type="ORF">PoB_007577600</name>
</gene>
<name>A0AAV4DZL4_9GAST</name>
<evidence type="ECO:0000313" key="1">
    <source>
        <dbReference type="EMBL" id="GFO49271.1"/>
    </source>
</evidence>
<keyword evidence="2" id="KW-1185">Reference proteome</keyword>
<evidence type="ECO:0000313" key="2">
    <source>
        <dbReference type="Proteomes" id="UP000735302"/>
    </source>
</evidence>
<dbReference type="Proteomes" id="UP000735302">
    <property type="component" value="Unassembled WGS sequence"/>
</dbReference>
<sequence>MVILRTKEVIEGLKGSGKWKQVSSGYNEAIIYWVETDRNFYKQAVRDATSFDDDNGDDFVNDQDKDDDLMTMVMVMRGEGGREGV</sequence>
<protein>
    <submittedName>
        <fullName evidence="1">Uncharacterized protein</fullName>
    </submittedName>
</protein>
<comment type="caution">
    <text evidence="1">The sequence shown here is derived from an EMBL/GenBank/DDBJ whole genome shotgun (WGS) entry which is preliminary data.</text>
</comment>
<proteinExistence type="predicted"/>
<dbReference type="EMBL" id="BLXT01008461">
    <property type="protein sequence ID" value="GFO49271.1"/>
    <property type="molecule type" value="Genomic_DNA"/>
</dbReference>
<organism evidence="1 2">
    <name type="scientific">Plakobranchus ocellatus</name>
    <dbReference type="NCBI Taxonomy" id="259542"/>
    <lineage>
        <taxon>Eukaryota</taxon>
        <taxon>Metazoa</taxon>
        <taxon>Spiralia</taxon>
        <taxon>Lophotrochozoa</taxon>
        <taxon>Mollusca</taxon>
        <taxon>Gastropoda</taxon>
        <taxon>Heterobranchia</taxon>
        <taxon>Euthyneura</taxon>
        <taxon>Panpulmonata</taxon>
        <taxon>Sacoglossa</taxon>
        <taxon>Placobranchoidea</taxon>
        <taxon>Plakobranchidae</taxon>
        <taxon>Plakobranchus</taxon>
    </lineage>
</organism>
<accession>A0AAV4DZL4</accession>
<reference evidence="1 2" key="1">
    <citation type="journal article" date="2021" name="Elife">
        <title>Chloroplast acquisition without the gene transfer in kleptoplastic sea slugs, Plakobranchus ocellatus.</title>
        <authorList>
            <person name="Maeda T."/>
            <person name="Takahashi S."/>
            <person name="Yoshida T."/>
            <person name="Shimamura S."/>
            <person name="Takaki Y."/>
            <person name="Nagai Y."/>
            <person name="Toyoda A."/>
            <person name="Suzuki Y."/>
            <person name="Arimoto A."/>
            <person name="Ishii H."/>
            <person name="Satoh N."/>
            <person name="Nishiyama T."/>
            <person name="Hasebe M."/>
            <person name="Maruyama T."/>
            <person name="Minagawa J."/>
            <person name="Obokata J."/>
            <person name="Shigenobu S."/>
        </authorList>
    </citation>
    <scope>NUCLEOTIDE SEQUENCE [LARGE SCALE GENOMIC DNA]</scope>
</reference>
<dbReference type="AlphaFoldDB" id="A0AAV4DZL4"/>